<proteinExistence type="inferred from homology"/>
<name>A0A4Q9EQ03_9GAMM</name>
<dbReference type="SUPFAM" id="SSF140566">
    <property type="entry name" value="FlgN-like"/>
    <property type="match status" value="1"/>
</dbReference>
<keyword evidence="4" id="KW-0282">Flagellum</keyword>
<dbReference type="Pfam" id="PF05130">
    <property type="entry name" value="FlgN"/>
    <property type="match status" value="1"/>
</dbReference>
<dbReference type="RefSeq" id="WP_004096889.1">
    <property type="nucleotide sequence ID" value="NZ_CP186712.1"/>
</dbReference>
<accession>A0A4Q9EQ03</accession>
<dbReference type="Proteomes" id="UP000293380">
    <property type="component" value="Unassembled WGS sequence"/>
</dbReference>
<gene>
    <name evidence="4" type="ORF">EYY89_10500</name>
</gene>
<dbReference type="EMBL" id="SITD01000050">
    <property type="protein sequence ID" value="TBM26995.1"/>
    <property type="molecule type" value="Genomic_DNA"/>
</dbReference>
<evidence type="ECO:0000256" key="2">
    <source>
        <dbReference type="ARBA" id="ARBA00007703"/>
    </source>
</evidence>
<dbReference type="InterPro" id="IPR007809">
    <property type="entry name" value="FlgN-like"/>
</dbReference>
<comment type="caution">
    <text evidence="4">The sequence shown here is derived from an EMBL/GenBank/DDBJ whole genome shotgun (WGS) entry which is preliminary data.</text>
</comment>
<keyword evidence="3" id="KW-1005">Bacterial flagellum biogenesis</keyword>
<evidence type="ECO:0000313" key="5">
    <source>
        <dbReference type="Proteomes" id="UP000293380"/>
    </source>
</evidence>
<organism evidence="4 5">
    <name type="scientific">Hafnia paralvei</name>
    <dbReference type="NCBI Taxonomy" id="546367"/>
    <lineage>
        <taxon>Bacteria</taxon>
        <taxon>Pseudomonadati</taxon>
        <taxon>Pseudomonadota</taxon>
        <taxon>Gammaproteobacteria</taxon>
        <taxon>Enterobacterales</taxon>
        <taxon>Hafniaceae</taxon>
        <taxon>Hafnia</taxon>
    </lineage>
</organism>
<dbReference type="Gene3D" id="1.20.58.300">
    <property type="entry name" value="FlgN-like"/>
    <property type="match status" value="1"/>
</dbReference>
<keyword evidence="4" id="KW-0969">Cilium</keyword>
<sequence length="145" mass="16480">MTTPAQKVNTLIQDIVSDRKIYIELIALLEQQRTLIVAHNAADLSTLNEKLVAHYQRLTESAQKRHQILQSLGVTGGRKGIADLFARLPEQHQSKVNALWLDLEQQAKRCKDINERNGIMLHMQQDILNNLLNADQPEAYLYQAG</sequence>
<evidence type="ECO:0000256" key="1">
    <source>
        <dbReference type="ARBA" id="ARBA00002397"/>
    </source>
</evidence>
<comment type="similarity">
    <text evidence="2">Belongs to the FlgN family.</text>
</comment>
<dbReference type="GO" id="GO:0044780">
    <property type="term" value="P:bacterial-type flagellum assembly"/>
    <property type="evidence" value="ECO:0007669"/>
    <property type="project" value="InterPro"/>
</dbReference>
<reference evidence="4 5" key="1">
    <citation type="submission" date="2019-02" db="EMBL/GenBank/DDBJ databases">
        <title>Comparative genomic analysis of the Hafnia genus genomes.</title>
        <authorList>
            <person name="Zhiqiu Y."/>
            <person name="Chao Y."/>
            <person name="Yuhui D."/>
            <person name="Di H."/>
            <person name="Bin L."/>
        </authorList>
    </citation>
    <scope>NUCLEOTIDE SEQUENCE [LARGE SCALE GENOMIC DNA]</scope>
    <source>
        <strain evidence="4 5">PCM_1194</strain>
    </source>
</reference>
<dbReference type="InterPro" id="IPR036679">
    <property type="entry name" value="FlgN-like_sf"/>
</dbReference>
<dbReference type="AlphaFoldDB" id="A0A4Q9EQ03"/>
<protein>
    <submittedName>
        <fullName evidence="4">Flagellar protein FlgN</fullName>
    </submittedName>
</protein>
<evidence type="ECO:0000313" key="4">
    <source>
        <dbReference type="EMBL" id="TBM26995.1"/>
    </source>
</evidence>
<keyword evidence="4" id="KW-0966">Cell projection</keyword>
<evidence type="ECO:0000256" key="3">
    <source>
        <dbReference type="ARBA" id="ARBA00022795"/>
    </source>
</evidence>
<comment type="function">
    <text evidence="1">Required for the efficient initiation of filament assembly.</text>
</comment>